<dbReference type="GO" id="GO:0006508">
    <property type="term" value="P:proteolysis"/>
    <property type="evidence" value="ECO:0007669"/>
    <property type="project" value="InterPro"/>
</dbReference>
<keyword evidence="2 4" id="KW-0378">Hydrolase</keyword>
<dbReference type="AlphaFoldDB" id="A0A919T557"/>
<protein>
    <submittedName>
        <fullName evidence="4">Alpha/beta hydrolase</fullName>
    </submittedName>
</protein>
<reference evidence="4 5" key="1">
    <citation type="submission" date="2021-03" db="EMBL/GenBank/DDBJ databases">
        <title>Whole genome shotgun sequence of Actinoplanes toevensis NBRC 105298.</title>
        <authorList>
            <person name="Komaki H."/>
            <person name="Tamura T."/>
        </authorList>
    </citation>
    <scope>NUCLEOTIDE SEQUENCE [LARGE SCALE GENOMIC DNA]</scope>
    <source>
        <strain evidence="4 5">NBRC 105298</strain>
    </source>
</reference>
<dbReference type="InterPro" id="IPR002410">
    <property type="entry name" value="Peptidase_S33"/>
</dbReference>
<proteinExistence type="inferred from homology"/>
<feature type="domain" description="AB hydrolase-1" evidence="3">
    <location>
        <begin position="46"/>
        <end position="185"/>
    </location>
</feature>
<sequence>MIAHPGLRFADHTVTVPLDHRRPGAETIEVFAREVVAADRAGDDLPWLLLLQGGPGGKAPRPVRAESWIGRAVRTHRVLLLDQRGTGRSPLGAEGRTPEELADHLKLFRADSIVADAEILRERVAGGTRWDTLGQSYGGFVTMAYLSQAPQGLRNCFITGGLPGLTATADEVYARTYPRVAAKNAEYYRAFPDDAAAVRRIADHLAGTDVRLPDGDRLTVERFRFLGSMFGMSDGYAQLHWLLDEAWHGDRLSDTFRYEVMALTGFVGQPLFALQEYCYGQANGPTGWAAAHAIRNYPAFAADADPLLFTGEMMYPWMFEQIAALRPFAGAAHLLAEADDWPALYDSERLAANEVPVLAAVYADDMYVDAGLSLDTAAAVGNVRTWVTNEHEHDGLRTSGDAVLSHLMEMAAGLR</sequence>
<dbReference type="InterPro" id="IPR002471">
    <property type="entry name" value="Pept_S9_AS"/>
</dbReference>
<comment type="similarity">
    <text evidence="1">Belongs to the peptidase S33 family.</text>
</comment>
<dbReference type="InterPro" id="IPR051601">
    <property type="entry name" value="Serine_prot/Carboxylest_S33"/>
</dbReference>
<dbReference type="EMBL" id="BOQN01000011">
    <property type="protein sequence ID" value="GIM89083.1"/>
    <property type="molecule type" value="Genomic_DNA"/>
</dbReference>
<dbReference type="GO" id="GO:0004252">
    <property type="term" value="F:serine-type endopeptidase activity"/>
    <property type="evidence" value="ECO:0007669"/>
    <property type="project" value="InterPro"/>
</dbReference>
<comment type="caution">
    <text evidence="4">The sequence shown here is derived from an EMBL/GenBank/DDBJ whole genome shotgun (WGS) entry which is preliminary data.</text>
</comment>
<gene>
    <name evidence="4" type="ORF">Ato02nite_008760</name>
</gene>
<dbReference type="GO" id="GO:0004177">
    <property type="term" value="F:aminopeptidase activity"/>
    <property type="evidence" value="ECO:0007669"/>
    <property type="project" value="UniProtKB-EC"/>
</dbReference>
<evidence type="ECO:0000259" key="3">
    <source>
        <dbReference type="Pfam" id="PF00561"/>
    </source>
</evidence>
<evidence type="ECO:0000256" key="1">
    <source>
        <dbReference type="ARBA" id="ARBA00010088"/>
    </source>
</evidence>
<dbReference type="PANTHER" id="PTHR43248">
    <property type="entry name" value="2-SUCCINYL-6-HYDROXY-2,4-CYCLOHEXADIENE-1-CARBOXYLATE SYNTHASE"/>
    <property type="match status" value="1"/>
</dbReference>
<evidence type="ECO:0000256" key="2">
    <source>
        <dbReference type="ARBA" id="ARBA00022801"/>
    </source>
</evidence>
<dbReference type="SUPFAM" id="SSF53474">
    <property type="entry name" value="alpha/beta-Hydrolases"/>
    <property type="match status" value="1"/>
</dbReference>
<dbReference type="Gene3D" id="3.40.50.1820">
    <property type="entry name" value="alpha/beta hydrolase"/>
    <property type="match status" value="1"/>
</dbReference>
<dbReference type="InterPro" id="IPR000073">
    <property type="entry name" value="AB_hydrolase_1"/>
</dbReference>
<organism evidence="4 5">
    <name type="scientific">Paractinoplanes toevensis</name>
    <dbReference type="NCBI Taxonomy" id="571911"/>
    <lineage>
        <taxon>Bacteria</taxon>
        <taxon>Bacillati</taxon>
        <taxon>Actinomycetota</taxon>
        <taxon>Actinomycetes</taxon>
        <taxon>Micromonosporales</taxon>
        <taxon>Micromonosporaceae</taxon>
        <taxon>Paractinoplanes</taxon>
    </lineage>
</organism>
<evidence type="ECO:0000313" key="4">
    <source>
        <dbReference type="EMBL" id="GIM89083.1"/>
    </source>
</evidence>
<dbReference type="RefSeq" id="WP_213005064.1">
    <property type="nucleotide sequence ID" value="NZ_BOQN01000011.1"/>
</dbReference>
<dbReference type="PANTHER" id="PTHR43248:SF2">
    <property type="entry name" value="PROLYL AMINOPEPTIDASE"/>
    <property type="match status" value="1"/>
</dbReference>
<accession>A0A919T557</accession>
<dbReference type="PRINTS" id="PR00793">
    <property type="entry name" value="PROAMNOPTASE"/>
</dbReference>
<name>A0A919T557_9ACTN</name>
<dbReference type="Proteomes" id="UP000677082">
    <property type="component" value="Unassembled WGS sequence"/>
</dbReference>
<dbReference type="PROSITE" id="PS00708">
    <property type="entry name" value="PRO_ENDOPEP_SER"/>
    <property type="match status" value="1"/>
</dbReference>
<dbReference type="Pfam" id="PF00561">
    <property type="entry name" value="Abhydrolase_1"/>
    <property type="match status" value="1"/>
</dbReference>
<keyword evidence="5" id="KW-1185">Reference proteome</keyword>
<dbReference type="InterPro" id="IPR029058">
    <property type="entry name" value="AB_hydrolase_fold"/>
</dbReference>
<evidence type="ECO:0000313" key="5">
    <source>
        <dbReference type="Proteomes" id="UP000677082"/>
    </source>
</evidence>